<dbReference type="Proteomes" id="UP001060919">
    <property type="component" value="Chromosome"/>
</dbReference>
<sequence>MLALNKGHFFSIKHLDYLRGSTNIYKWPPASTQLFNFIAKFVQLEISFIKIGQYLSLYYSKITKYILITVKDPTVILNNDDN</sequence>
<proteinExistence type="predicted"/>
<protein>
    <submittedName>
        <fullName evidence="1">Uncharacterized protein</fullName>
    </submittedName>
</protein>
<evidence type="ECO:0000313" key="2">
    <source>
        <dbReference type="Proteomes" id="UP001060919"/>
    </source>
</evidence>
<dbReference type="KEGG" id="aup:AsAng_0003520"/>
<organism evidence="1 2">
    <name type="scientific">Aureispira anguillae</name>
    <dbReference type="NCBI Taxonomy" id="2864201"/>
    <lineage>
        <taxon>Bacteria</taxon>
        <taxon>Pseudomonadati</taxon>
        <taxon>Bacteroidota</taxon>
        <taxon>Saprospiria</taxon>
        <taxon>Saprospirales</taxon>
        <taxon>Saprospiraceae</taxon>
        <taxon>Aureispira</taxon>
    </lineage>
</organism>
<dbReference type="EMBL" id="AP026867">
    <property type="protein sequence ID" value="BDS09648.1"/>
    <property type="molecule type" value="Genomic_DNA"/>
</dbReference>
<dbReference type="AlphaFoldDB" id="A0A915VKD9"/>
<reference evidence="1" key="1">
    <citation type="submission" date="2022-09" db="EMBL/GenBank/DDBJ databases">
        <title>Aureispira anguillicida sp. nov., isolated from Leptocephalus of Japanese eel Anguilla japonica.</title>
        <authorList>
            <person name="Yuasa K."/>
            <person name="Mekata T."/>
            <person name="Ikunari K."/>
        </authorList>
    </citation>
    <scope>NUCLEOTIDE SEQUENCE</scope>
    <source>
        <strain evidence="1">EL160426</strain>
    </source>
</reference>
<gene>
    <name evidence="1" type="ORF">AsAng_0003520</name>
</gene>
<name>A0A915VKD9_9BACT</name>
<evidence type="ECO:0000313" key="1">
    <source>
        <dbReference type="EMBL" id="BDS09648.1"/>
    </source>
</evidence>
<accession>A0A915VKD9</accession>
<keyword evidence="2" id="KW-1185">Reference proteome</keyword>